<keyword evidence="1" id="KW-0808">Transferase</keyword>
<protein>
    <submittedName>
        <fullName evidence="1">Gamma-glutamylcyclotransferase</fullName>
    </submittedName>
</protein>
<reference evidence="1 2" key="1">
    <citation type="submission" date="2020-07" db="EMBL/GenBank/DDBJ databases">
        <title>Stappia sp., F7233, whole genome shotgun sequencing project.</title>
        <authorList>
            <person name="Jiang S."/>
            <person name="Liu Z.W."/>
            <person name="Du Z.J."/>
        </authorList>
    </citation>
    <scope>NUCLEOTIDE SEQUENCE [LARGE SCALE GENOMIC DNA]</scope>
    <source>
        <strain evidence="1 2">F7233</strain>
    </source>
</reference>
<dbReference type="AlphaFoldDB" id="A0A839AKF3"/>
<sequence>MLISYFGYGSLVNRATLASDVVALPGRLEGWRREWRVVGRPAEADGAGRGACALTVRPEPGCAIRGVLLSEATAGLAALDKREARYDRIDGISHQFRPDDGTAGVPEAVFLYRAKAEHYRWGDEDHPILQSYLDCVLAGFHEIWGEAGVDHFLETTDGWHAPILADRHAPIYARAVTLEPDLTGLFDERLAALDLRWVDP</sequence>
<name>A0A839AKF3_9HYPH</name>
<keyword evidence="2" id="KW-1185">Reference proteome</keyword>
<evidence type="ECO:0000313" key="2">
    <source>
        <dbReference type="Proteomes" id="UP000541109"/>
    </source>
</evidence>
<accession>A0A839AKF3</accession>
<dbReference type="SUPFAM" id="SSF110857">
    <property type="entry name" value="Gamma-glutamyl cyclotransferase-like"/>
    <property type="match status" value="1"/>
</dbReference>
<dbReference type="Gene3D" id="3.10.490.10">
    <property type="entry name" value="Gamma-glutamyl cyclotransferase-like"/>
    <property type="match status" value="1"/>
</dbReference>
<comment type="caution">
    <text evidence="1">The sequence shown here is derived from an EMBL/GenBank/DDBJ whole genome shotgun (WGS) entry which is preliminary data.</text>
</comment>
<evidence type="ECO:0000313" key="1">
    <source>
        <dbReference type="EMBL" id="MBA5779362.1"/>
    </source>
</evidence>
<organism evidence="1 2">
    <name type="scientific">Stappia albiluteola</name>
    <dbReference type="NCBI Taxonomy" id="2758565"/>
    <lineage>
        <taxon>Bacteria</taxon>
        <taxon>Pseudomonadati</taxon>
        <taxon>Pseudomonadota</taxon>
        <taxon>Alphaproteobacteria</taxon>
        <taxon>Hyphomicrobiales</taxon>
        <taxon>Stappiaceae</taxon>
        <taxon>Stappia</taxon>
    </lineage>
</organism>
<dbReference type="CDD" id="cd06661">
    <property type="entry name" value="GGCT_like"/>
    <property type="match status" value="1"/>
</dbReference>
<dbReference type="EMBL" id="JACFXV010000067">
    <property type="protein sequence ID" value="MBA5779362.1"/>
    <property type="molecule type" value="Genomic_DNA"/>
</dbReference>
<dbReference type="Proteomes" id="UP000541109">
    <property type="component" value="Unassembled WGS sequence"/>
</dbReference>
<dbReference type="RefSeq" id="WP_182168190.1">
    <property type="nucleotide sequence ID" value="NZ_JACFXV010000067.1"/>
</dbReference>
<proteinExistence type="predicted"/>
<dbReference type="InterPro" id="IPR036568">
    <property type="entry name" value="GGCT-like_sf"/>
</dbReference>
<dbReference type="InterPro" id="IPR013024">
    <property type="entry name" value="GGCT-like"/>
</dbReference>
<gene>
    <name evidence="1" type="ORF">H2509_19710</name>
</gene>
<dbReference type="GO" id="GO:0016740">
    <property type="term" value="F:transferase activity"/>
    <property type="evidence" value="ECO:0007669"/>
    <property type="project" value="UniProtKB-KW"/>
</dbReference>